<feature type="binding site" evidence="10">
    <location>
        <position position="124"/>
    </location>
    <ligand>
        <name>UDP-N-acetyl-alpha-D-glucosamine</name>
        <dbReference type="ChEBI" id="CHEBI:57705"/>
    </ligand>
</feature>
<keyword evidence="5 10" id="KW-0133">Cell shape</keyword>
<feature type="binding site" evidence="10">
    <location>
        <begin position="10"/>
        <end position="12"/>
    </location>
    <ligand>
        <name>UDP-N-acetyl-alpha-D-glucosamine</name>
        <dbReference type="ChEBI" id="CHEBI:57705"/>
    </ligand>
</feature>
<dbReference type="Pfam" id="PF04101">
    <property type="entry name" value="Glyco_tran_28_C"/>
    <property type="match status" value="1"/>
</dbReference>
<accession>A0A1T4M5I5</accession>
<keyword evidence="4 10" id="KW-0808">Transferase</keyword>
<evidence type="ECO:0000256" key="7">
    <source>
        <dbReference type="ARBA" id="ARBA00023136"/>
    </source>
</evidence>
<dbReference type="NCBIfam" id="TIGR01133">
    <property type="entry name" value="murG"/>
    <property type="match status" value="1"/>
</dbReference>
<feature type="binding site" evidence="10">
    <location>
        <position position="166"/>
    </location>
    <ligand>
        <name>UDP-N-acetyl-alpha-D-glucosamine</name>
        <dbReference type="ChEBI" id="CHEBI:57705"/>
    </ligand>
</feature>
<dbReference type="UniPathway" id="UPA00219"/>
<evidence type="ECO:0000313" key="14">
    <source>
        <dbReference type="Proteomes" id="UP000189933"/>
    </source>
</evidence>
<dbReference type="SUPFAM" id="SSF53756">
    <property type="entry name" value="UDP-Glycosyltransferase/glycogen phosphorylase"/>
    <property type="match status" value="1"/>
</dbReference>
<feature type="domain" description="Glycosyl transferase family 28 C-terminal" evidence="12">
    <location>
        <begin position="189"/>
        <end position="353"/>
    </location>
</feature>
<organism evidence="13 14">
    <name type="scientific">Carboxydocella sporoproducens DSM 16521</name>
    <dbReference type="NCBI Taxonomy" id="1121270"/>
    <lineage>
        <taxon>Bacteria</taxon>
        <taxon>Bacillati</taxon>
        <taxon>Bacillota</taxon>
        <taxon>Clostridia</taxon>
        <taxon>Eubacteriales</taxon>
        <taxon>Clostridiales Family XVI. Incertae Sedis</taxon>
        <taxon>Carboxydocella</taxon>
    </lineage>
</organism>
<dbReference type="EMBL" id="FUXM01000003">
    <property type="protein sequence ID" value="SJZ62280.1"/>
    <property type="molecule type" value="Genomic_DNA"/>
</dbReference>
<reference evidence="14" key="1">
    <citation type="submission" date="2017-02" db="EMBL/GenBank/DDBJ databases">
        <authorList>
            <person name="Varghese N."/>
            <person name="Submissions S."/>
        </authorList>
    </citation>
    <scope>NUCLEOTIDE SEQUENCE [LARGE SCALE GENOMIC DNA]</scope>
    <source>
        <strain evidence="14">DSM 16521</strain>
    </source>
</reference>
<dbReference type="EC" id="2.4.1.227" evidence="10"/>
<feature type="domain" description="Glycosyltransferase family 28 N-terminal" evidence="11">
    <location>
        <begin position="4"/>
        <end position="142"/>
    </location>
</feature>
<gene>
    <name evidence="10" type="primary">murG</name>
    <name evidence="13" type="ORF">SAMN02745885_00437</name>
</gene>
<dbReference type="PANTHER" id="PTHR21015:SF22">
    <property type="entry name" value="GLYCOSYLTRANSFERASE"/>
    <property type="match status" value="1"/>
</dbReference>
<dbReference type="AlphaFoldDB" id="A0A1T4M5I5"/>
<dbReference type="InterPro" id="IPR006009">
    <property type="entry name" value="GlcNAc_MurG"/>
</dbReference>
<evidence type="ECO:0000256" key="3">
    <source>
        <dbReference type="ARBA" id="ARBA00022676"/>
    </source>
</evidence>
<evidence type="ECO:0000259" key="11">
    <source>
        <dbReference type="Pfam" id="PF03033"/>
    </source>
</evidence>
<comment type="catalytic activity">
    <reaction evidence="10">
        <text>di-trans,octa-cis-undecaprenyl diphospho-N-acetyl-alpha-D-muramoyl-L-alanyl-D-glutamyl-meso-2,6-diaminopimeloyl-D-alanyl-D-alanine + UDP-N-acetyl-alpha-D-glucosamine = di-trans,octa-cis-undecaprenyl diphospho-[N-acetyl-alpha-D-glucosaminyl-(1-&gt;4)]-N-acetyl-alpha-D-muramoyl-L-alanyl-D-glutamyl-meso-2,6-diaminopimeloyl-D-alanyl-D-alanine + UDP + H(+)</text>
        <dbReference type="Rhea" id="RHEA:31227"/>
        <dbReference type="ChEBI" id="CHEBI:15378"/>
        <dbReference type="ChEBI" id="CHEBI:57705"/>
        <dbReference type="ChEBI" id="CHEBI:58223"/>
        <dbReference type="ChEBI" id="CHEBI:61387"/>
        <dbReference type="ChEBI" id="CHEBI:61388"/>
        <dbReference type="EC" id="2.4.1.227"/>
    </reaction>
</comment>
<keyword evidence="6 10" id="KW-0573">Peptidoglycan synthesis</keyword>
<sequence>MRLLVTGGGTGGHIYPALAVARAWQERFGSGSVLYVGTSRGLEARLVPPTGIPFLTVEVQGLPRTINRELLTFTPRLLRGLKQGRRILREFRPQVVLGTGGYVSFPVVALATLAGIPALLHEQNAFPGLANRLLARRVAGVALTFPEAAARFPAGVEYRVTGLPVRPEISRVSREEGLAYLGLEGKRPVLLVTGGSRGARSINRAMLGVYRALNQLPPLDIVHITGELTFAETMESISVLGIENYKKGNIYIKPYEHQMAHALAAADLILCRAGATTLAEITVRGLPAILVPYPYAAENHQEYNARALVQAGAARMLLDRELNGQRLVSLLTELLQQPRRLQEMAAAARQLGRPQALADLMEFLLEKAR</sequence>
<dbReference type="GO" id="GO:0008360">
    <property type="term" value="P:regulation of cell shape"/>
    <property type="evidence" value="ECO:0007669"/>
    <property type="project" value="UniProtKB-KW"/>
</dbReference>
<dbReference type="InterPro" id="IPR004276">
    <property type="entry name" value="GlycoTrans_28_N"/>
</dbReference>
<protein>
    <recommendedName>
        <fullName evidence="10">UDP-N-acetylglucosamine--N-acetylmuramyl-(pentapeptide) pyrophosphoryl-undecaprenol N-acetylglucosamine transferase</fullName>
        <ecNumber evidence="10">2.4.1.227</ecNumber>
    </recommendedName>
    <alternativeName>
        <fullName evidence="10">Undecaprenyl-PP-MurNAc-pentapeptide-UDPGlcNAc GlcNAc transferase</fullName>
    </alternativeName>
</protein>
<dbReference type="PANTHER" id="PTHR21015">
    <property type="entry name" value="UDP-N-ACETYLGLUCOSAMINE--N-ACETYLMURAMYL-(PENTAPEPTIDE) PYROPHOSPHORYL-UNDECAPRENOL N-ACETYLGLUCOSAMINE TRANSFERASE 1"/>
    <property type="match status" value="1"/>
</dbReference>
<comment type="subcellular location">
    <subcellularLocation>
        <location evidence="10">Cell membrane</location>
        <topology evidence="10">Peripheral membrane protein</topology>
        <orientation evidence="10">Cytoplasmic side</orientation>
    </subcellularLocation>
</comment>
<feature type="binding site" evidence="10">
    <location>
        <position position="196"/>
    </location>
    <ligand>
        <name>UDP-N-acetyl-alpha-D-glucosamine</name>
        <dbReference type="ChEBI" id="CHEBI:57705"/>
    </ligand>
</feature>
<evidence type="ECO:0000256" key="5">
    <source>
        <dbReference type="ARBA" id="ARBA00022960"/>
    </source>
</evidence>
<comment type="pathway">
    <text evidence="10">Cell wall biogenesis; peptidoglycan biosynthesis.</text>
</comment>
<keyword evidence="9 10" id="KW-0961">Cell wall biogenesis/degradation</keyword>
<dbReference type="HAMAP" id="MF_00033">
    <property type="entry name" value="MurG"/>
    <property type="match status" value="1"/>
</dbReference>
<evidence type="ECO:0000256" key="9">
    <source>
        <dbReference type="ARBA" id="ARBA00023316"/>
    </source>
</evidence>
<proteinExistence type="inferred from homology"/>
<dbReference type="CDD" id="cd03785">
    <property type="entry name" value="GT28_MurG"/>
    <property type="match status" value="1"/>
</dbReference>
<dbReference type="GO" id="GO:0050511">
    <property type="term" value="F:undecaprenyldiphospho-muramoylpentapeptide beta-N-acetylglucosaminyltransferase activity"/>
    <property type="evidence" value="ECO:0007669"/>
    <property type="project" value="UniProtKB-UniRule"/>
</dbReference>
<dbReference type="OrthoDB" id="9808936at2"/>
<dbReference type="Proteomes" id="UP000189933">
    <property type="component" value="Unassembled WGS sequence"/>
</dbReference>
<dbReference type="GO" id="GO:0051991">
    <property type="term" value="F:UDP-N-acetyl-D-glucosamine:N-acetylmuramoyl-L-alanyl-D-glutamyl-meso-2,6-diaminopimelyl-D-alanyl-D-alanine-diphosphoundecaprenol 4-beta-N-acetylglucosaminlytransferase activity"/>
    <property type="evidence" value="ECO:0007669"/>
    <property type="project" value="RHEA"/>
</dbReference>
<dbReference type="Pfam" id="PF03033">
    <property type="entry name" value="Glyco_transf_28"/>
    <property type="match status" value="1"/>
</dbReference>
<dbReference type="GO" id="GO:0051301">
    <property type="term" value="P:cell division"/>
    <property type="evidence" value="ECO:0007669"/>
    <property type="project" value="UniProtKB-KW"/>
</dbReference>
<name>A0A1T4M5I5_9FIRM</name>
<keyword evidence="7 10" id="KW-0472">Membrane</keyword>
<dbReference type="GO" id="GO:0009252">
    <property type="term" value="P:peptidoglycan biosynthetic process"/>
    <property type="evidence" value="ECO:0007669"/>
    <property type="project" value="UniProtKB-UniRule"/>
</dbReference>
<comment type="function">
    <text evidence="10">Cell wall formation. Catalyzes the transfer of a GlcNAc subunit on undecaprenyl-pyrophosphoryl-MurNAc-pentapeptide (lipid intermediate I) to form undecaprenyl-pyrophosphoryl-MurNAc-(pentapeptide)GlcNAc (lipid intermediate II).</text>
</comment>
<dbReference type="RefSeq" id="WP_078664586.1">
    <property type="nucleotide sequence ID" value="NZ_FUXM01000003.1"/>
</dbReference>
<evidence type="ECO:0000256" key="6">
    <source>
        <dbReference type="ARBA" id="ARBA00022984"/>
    </source>
</evidence>
<evidence type="ECO:0000256" key="8">
    <source>
        <dbReference type="ARBA" id="ARBA00023306"/>
    </source>
</evidence>
<dbReference type="Gene3D" id="3.40.50.2000">
    <property type="entry name" value="Glycogen Phosphorylase B"/>
    <property type="match status" value="2"/>
</dbReference>
<evidence type="ECO:0000256" key="10">
    <source>
        <dbReference type="HAMAP-Rule" id="MF_00033"/>
    </source>
</evidence>
<keyword evidence="1 10" id="KW-1003">Cell membrane</keyword>
<comment type="similarity">
    <text evidence="10">Belongs to the glycosyltransferase 28 family. MurG subfamily.</text>
</comment>
<feature type="binding site" evidence="10">
    <location>
        <position position="301"/>
    </location>
    <ligand>
        <name>UDP-N-acetyl-alpha-D-glucosamine</name>
        <dbReference type="ChEBI" id="CHEBI:57705"/>
    </ligand>
</feature>
<evidence type="ECO:0000256" key="1">
    <source>
        <dbReference type="ARBA" id="ARBA00022475"/>
    </source>
</evidence>
<keyword evidence="3 10" id="KW-0328">Glycosyltransferase</keyword>
<evidence type="ECO:0000313" key="13">
    <source>
        <dbReference type="EMBL" id="SJZ62280.1"/>
    </source>
</evidence>
<dbReference type="GO" id="GO:0005886">
    <property type="term" value="C:plasma membrane"/>
    <property type="evidence" value="ECO:0007669"/>
    <property type="project" value="UniProtKB-SubCell"/>
</dbReference>
<dbReference type="GO" id="GO:0005975">
    <property type="term" value="P:carbohydrate metabolic process"/>
    <property type="evidence" value="ECO:0007669"/>
    <property type="project" value="InterPro"/>
</dbReference>
<evidence type="ECO:0000256" key="2">
    <source>
        <dbReference type="ARBA" id="ARBA00022618"/>
    </source>
</evidence>
<evidence type="ECO:0000256" key="4">
    <source>
        <dbReference type="ARBA" id="ARBA00022679"/>
    </source>
</evidence>
<evidence type="ECO:0000259" key="12">
    <source>
        <dbReference type="Pfam" id="PF04101"/>
    </source>
</evidence>
<keyword evidence="8 10" id="KW-0131">Cell cycle</keyword>
<comment type="caution">
    <text evidence="10">Lacks conserved residue(s) required for the propagation of feature annotation.</text>
</comment>
<dbReference type="GO" id="GO:0071555">
    <property type="term" value="P:cell wall organization"/>
    <property type="evidence" value="ECO:0007669"/>
    <property type="project" value="UniProtKB-KW"/>
</dbReference>
<keyword evidence="14" id="KW-1185">Reference proteome</keyword>
<dbReference type="InterPro" id="IPR007235">
    <property type="entry name" value="Glyco_trans_28_C"/>
</dbReference>
<keyword evidence="2 10" id="KW-0132">Cell division</keyword>